<dbReference type="Pfam" id="PF02518">
    <property type="entry name" value="HATPase_c"/>
    <property type="match status" value="1"/>
</dbReference>
<dbReference type="InterPro" id="IPR036890">
    <property type="entry name" value="HATPase_C_sf"/>
</dbReference>
<dbReference type="Gene3D" id="1.10.287.130">
    <property type="match status" value="1"/>
</dbReference>
<dbReference type="GO" id="GO:0005524">
    <property type="term" value="F:ATP binding"/>
    <property type="evidence" value="ECO:0007669"/>
    <property type="project" value="UniProtKB-KW"/>
</dbReference>
<dbReference type="InterPro" id="IPR035965">
    <property type="entry name" value="PAS-like_dom_sf"/>
</dbReference>
<dbReference type="InterPro" id="IPR036097">
    <property type="entry name" value="HisK_dim/P_sf"/>
</dbReference>
<dbReference type="Proteomes" id="UP001304683">
    <property type="component" value="Chromosome"/>
</dbReference>
<evidence type="ECO:0000259" key="17">
    <source>
        <dbReference type="PROSITE" id="PS50885"/>
    </source>
</evidence>
<comment type="catalytic activity">
    <reaction evidence="1">
        <text>ATP + protein L-histidine = ADP + protein N-phospho-L-histidine.</text>
        <dbReference type="EC" id="2.7.13.3"/>
    </reaction>
</comment>
<feature type="region of interest" description="Disordered" evidence="14">
    <location>
        <begin position="433"/>
        <end position="487"/>
    </location>
</feature>
<comment type="subcellular location">
    <subcellularLocation>
        <location evidence="2">Membrane</location>
        <topology evidence="2">Multi-pass membrane protein</topology>
    </subcellularLocation>
</comment>
<evidence type="ECO:0000256" key="14">
    <source>
        <dbReference type="SAM" id="MobiDB-lite"/>
    </source>
</evidence>
<feature type="transmembrane region" description="Helical" evidence="15">
    <location>
        <begin position="43"/>
        <end position="66"/>
    </location>
</feature>
<dbReference type="PRINTS" id="PR00344">
    <property type="entry name" value="BCTRLSENSOR"/>
</dbReference>
<dbReference type="InterPro" id="IPR003661">
    <property type="entry name" value="HisK_dim/P_dom"/>
</dbReference>
<dbReference type="SMART" id="SM00387">
    <property type="entry name" value="HATPase_c"/>
    <property type="match status" value="1"/>
</dbReference>
<dbReference type="CDD" id="cd00082">
    <property type="entry name" value="HisKA"/>
    <property type="match status" value="1"/>
</dbReference>
<dbReference type="InterPro" id="IPR004358">
    <property type="entry name" value="Sig_transdc_His_kin-like_C"/>
</dbReference>
<keyword evidence="13" id="KW-0175">Coiled coil</keyword>
<dbReference type="PANTHER" id="PTHR42878:SF7">
    <property type="entry name" value="SENSOR HISTIDINE KINASE GLRK"/>
    <property type="match status" value="1"/>
</dbReference>
<feature type="region of interest" description="Disordered" evidence="14">
    <location>
        <begin position="560"/>
        <end position="613"/>
    </location>
</feature>
<keyword evidence="11" id="KW-0902">Two-component regulatory system</keyword>
<dbReference type="SMART" id="SM00304">
    <property type="entry name" value="HAMP"/>
    <property type="match status" value="1"/>
</dbReference>
<dbReference type="SUPFAM" id="SSF158472">
    <property type="entry name" value="HAMP domain-like"/>
    <property type="match status" value="1"/>
</dbReference>
<feature type="compositionally biased region" description="Low complexity" evidence="14">
    <location>
        <begin position="434"/>
        <end position="447"/>
    </location>
</feature>
<dbReference type="CDD" id="cd00130">
    <property type="entry name" value="PAS"/>
    <property type="match status" value="1"/>
</dbReference>
<feature type="domain" description="HAMP" evidence="17">
    <location>
        <begin position="67"/>
        <end position="119"/>
    </location>
</feature>
<evidence type="ECO:0000259" key="16">
    <source>
        <dbReference type="PROSITE" id="PS50109"/>
    </source>
</evidence>
<dbReference type="CDD" id="cd06225">
    <property type="entry name" value="HAMP"/>
    <property type="match status" value="1"/>
</dbReference>
<dbReference type="EMBL" id="CP132508">
    <property type="protein sequence ID" value="WPD18378.1"/>
    <property type="molecule type" value="Genomic_DNA"/>
</dbReference>
<evidence type="ECO:0000256" key="6">
    <source>
        <dbReference type="ARBA" id="ARBA00022692"/>
    </source>
</evidence>
<dbReference type="InterPro" id="IPR003594">
    <property type="entry name" value="HATPase_dom"/>
</dbReference>
<dbReference type="PANTHER" id="PTHR42878">
    <property type="entry name" value="TWO-COMPONENT HISTIDINE KINASE"/>
    <property type="match status" value="1"/>
</dbReference>
<evidence type="ECO:0000313" key="19">
    <source>
        <dbReference type="Proteomes" id="UP001304683"/>
    </source>
</evidence>
<keyword evidence="12 15" id="KW-0472">Membrane</keyword>
<evidence type="ECO:0000256" key="11">
    <source>
        <dbReference type="ARBA" id="ARBA00023012"/>
    </source>
</evidence>
<keyword evidence="5" id="KW-0808">Transferase</keyword>
<dbReference type="InterPro" id="IPR003660">
    <property type="entry name" value="HAMP_dom"/>
</dbReference>
<feature type="coiled-coil region" evidence="13">
    <location>
        <begin position="104"/>
        <end position="131"/>
    </location>
</feature>
<dbReference type="InterPro" id="IPR000014">
    <property type="entry name" value="PAS"/>
</dbReference>
<evidence type="ECO:0000256" key="13">
    <source>
        <dbReference type="SAM" id="Coils"/>
    </source>
</evidence>
<evidence type="ECO:0000256" key="5">
    <source>
        <dbReference type="ARBA" id="ARBA00022679"/>
    </source>
</evidence>
<evidence type="ECO:0000313" key="18">
    <source>
        <dbReference type="EMBL" id="WPD18378.1"/>
    </source>
</evidence>
<dbReference type="SMART" id="SM00388">
    <property type="entry name" value="HisKA"/>
    <property type="match status" value="1"/>
</dbReference>
<evidence type="ECO:0000256" key="15">
    <source>
        <dbReference type="SAM" id="Phobius"/>
    </source>
</evidence>
<keyword evidence="7" id="KW-0547">Nucleotide-binding</keyword>
<evidence type="ECO:0000256" key="8">
    <source>
        <dbReference type="ARBA" id="ARBA00022777"/>
    </source>
</evidence>
<dbReference type="SUPFAM" id="SSF55874">
    <property type="entry name" value="ATPase domain of HSP90 chaperone/DNA topoisomerase II/histidine kinase"/>
    <property type="match status" value="1"/>
</dbReference>
<dbReference type="SUPFAM" id="SSF47384">
    <property type="entry name" value="Homodimeric domain of signal transducing histidine kinase"/>
    <property type="match status" value="1"/>
</dbReference>
<keyword evidence="8" id="KW-0418">Kinase</keyword>
<dbReference type="Gene3D" id="3.30.450.20">
    <property type="entry name" value="PAS domain"/>
    <property type="match status" value="1"/>
</dbReference>
<organism evidence="18 19">
    <name type="scientific">Thermaerobacter composti</name>
    <dbReference type="NCBI Taxonomy" id="554949"/>
    <lineage>
        <taxon>Bacteria</taxon>
        <taxon>Bacillati</taxon>
        <taxon>Bacillota</taxon>
        <taxon>Clostridia</taxon>
        <taxon>Eubacteriales</taxon>
        <taxon>Clostridiales Family XVII. Incertae Sedis</taxon>
        <taxon>Thermaerobacter</taxon>
    </lineage>
</organism>
<evidence type="ECO:0000256" key="2">
    <source>
        <dbReference type="ARBA" id="ARBA00004141"/>
    </source>
</evidence>
<keyword evidence="4" id="KW-0597">Phosphoprotein</keyword>
<accession>A0ABZ0QPP5</accession>
<dbReference type="RefSeq" id="WP_318750224.1">
    <property type="nucleotide sequence ID" value="NZ_CP132508.1"/>
</dbReference>
<evidence type="ECO:0000256" key="9">
    <source>
        <dbReference type="ARBA" id="ARBA00022840"/>
    </source>
</evidence>
<dbReference type="PROSITE" id="PS50885">
    <property type="entry name" value="HAMP"/>
    <property type="match status" value="1"/>
</dbReference>
<dbReference type="Gene3D" id="6.10.340.10">
    <property type="match status" value="1"/>
</dbReference>
<dbReference type="EC" id="2.7.13.3" evidence="3"/>
<feature type="domain" description="Histidine kinase" evidence="16">
    <location>
        <begin position="290"/>
        <end position="565"/>
    </location>
</feature>
<sequence length="613" mass="64743">MTGGLRRYLAWRLAVFFPLGVAVVGTFTALLLGEVEQLFSRAFLPTLVLGLVVAAGTGAGLGWAIAGRVTRPVQELVDGARRLAAGEFDRRVHVEGPDELVTLARAFNEMAARLRATVDELDAERERLATVLGTMTSGVLFIERDGRLRLANPAARRMLDLPPHAEGLDYVSVTRSYPLVQAIETGLRTGRPVAEDVTLPADPGETPRHLRVAVVTVPTRGTAPPASPRRRPPGALDPVDVAGGRAGANAESRTDATPAALAGTQGVVVVLHDVTDIRRLEQIRRDFVANVSHELRTPVAAIQGFAETLLEGAIHDDPATAEHFARVIHREAERMARLVQDLLDLARLESPEPGLRREPLDLRESARAAAQQWRPRLEAAGLDLVLELPPEPVPVFADPHRLDQVWTNLLDNARQHTPSGGTVTVVVRREEAARPGPAAGPGTRGARAAGGAGDGAAPRTAAGSLLQAEEAGPDQAGTAPPAGGPRAAWAVGEVRDTGHGIPPEALPRIFERFYRVDRGRSRAAGGTGLGLAIVKHVVEAHGGTVEAESELGRGTTVRFRLPLRGPGEGPDDAQRPGGERAGRPAAGGARGGERSGEPGAGEVRYGERQPGGP</sequence>
<dbReference type="Pfam" id="PF00672">
    <property type="entry name" value="HAMP"/>
    <property type="match status" value="1"/>
</dbReference>
<proteinExistence type="predicted"/>
<evidence type="ECO:0000256" key="1">
    <source>
        <dbReference type="ARBA" id="ARBA00000085"/>
    </source>
</evidence>
<protein>
    <recommendedName>
        <fullName evidence="3">histidine kinase</fullName>
        <ecNumber evidence="3">2.7.13.3</ecNumber>
    </recommendedName>
</protein>
<evidence type="ECO:0000256" key="12">
    <source>
        <dbReference type="ARBA" id="ARBA00023136"/>
    </source>
</evidence>
<dbReference type="InterPro" id="IPR005467">
    <property type="entry name" value="His_kinase_dom"/>
</dbReference>
<dbReference type="Pfam" id="PF00512">
    <property type="entry name" value="HisKA"/>
    <property type="match status" value="1"/>
</dbReference>
<dbReference type="CDD" id="cd00075">
    <property type="entry name" value="HATPase"/>
    <property type="match status" value="1"/>
</dbReference>
<dbReference type="SUPFAM" id="SSF55785">
    <property type="entry name" value="PYP-like sensor domain (PAS domain)"/>
    <property type="match status" value="1"/>
</dbReference>
<feature type="transmembrane region" description="Helical" evidence="15">
    <location>
        <begin position="9"/>
        <end position="31"/>
    </location>
</feature>
<feature type="compositionally biased region" description="Basic and acidic residues" evidence="14">
    <location>
        <begin position="572"/>
        <end position="582"/>
    </location>
</feature>
<evidence type="ECO:0000256" key="4">
    <source>
        <dbReference type="ARBA" id="ARBA00022553"/>
    </source>
</evidence>
<keyword evidence="6 15" id="KW-0812">Transmembrane</keyword>
<feature type="region of interest" description="Disordered" evidence="14">
    <location>
        <begin position="218"/>
        <end position="257"/>
    </location>
</feature>
<dbReference type="PROSITE" id="PS50109">
    <property type="entry name" value="HIS_KIN"/>
    <property type="match status" value="1"/>
</dbReference>
<evidence type="ECO:0000256" key="7">
    <source>
        <dbReference type="ARBA" id="ARBA00022741"/>
    </source>
</evidence>
<reference evidence="18 19" key="1">
    <citation type="submission" date="2023-08" db="EMBL/GenBank/DDBJ databases">
        <title>Genome sequence of Thermaerobacter compostii strain Ins1, a spore-forming filamentous bacterium isolated from a deep geothermal reservoir.</title>
        <authorList>
            <person name="Bregnard D."/>
            <person name="Gonzalez D."/>
            <person name="Junier P."/>
        </authorList>
    </citation>
    <scope>NUCLEOTIDE SEQUENCE [LARGE SCALE GENOMIC DNA]</scope>
    <source>
        <strain evidence="18 19">Ins1</strain>
    </source>
</reference>
<dbReference type="Gene3D" id="3.30.565.10">
    <property type="entry name" value="Histidine kinase-like ATPase, C-terminal domain"/>
    <property type="match status" value="1"/>
</dbReference>
<dbReference type="InterPro" id="IPR050351">
    <property type="entry name" value="BphY/WalK/GraS-like"/>
</dbReference>
<keyword evidence="9 18" id="KW-0067">ATP-binding</keyword>
<feature type="compositionally biased region" description="Low complexity" evidence="14">
    <location>
        <begin position="473"/>
        <end position="487"/>
    </location>
</feature>
<keyword evidence="19" id="KW-1185">Reference proteome</keyword>
<evidence type="ECO:0000256" key="10">
    <source>
        <dbReference type="ARBA" id="ARBA00022989"/>
    </source>
</evidence>
<evidence type="ECO:0000256" key="3">
    <source>
        <dbReference type="ARBA" id="ARBA00012438"/>
    </source>
</evidence>
<name>A0ABZ0QPP5_9FIRM</name>
<gene>
    <name evidence="18" type="ORF">Q5761_08345</name>
</gene>
<keyword evidence="10 15" id="KW-1133">Transmembrane helix</keyword>